<evidence type="ECO:0000313" key="3">
    <source>
        <dbReference type="Proteomes" id="UP000717996"/>
    </source>
</evidence>
<sequence length="434" mass="50321">MLGTYASGYCSAIGITDSSIRKVTKRTLSALDEDNYRDIRVGEEGDDERKKEEGEEEKGEEEEERDEDIDDSDERVWREILDTRKRSVLRRPCSSQYTPEKPKLTLDMVNKLEPSCNLALSCVPLSKIPAHLLNLYQQHRDDQFNIKSLRGEPALHASMIRILDVKDNDNNRANFAFELWKCEKEARDANEKNLELYKILGLCLTDFWGICFQDDFRKDHERSFWVERIVPLFKYLGANDQIVFSWCEDHVKSNQENQRDPGAWLNSKNNTFSDGIGRTNVQQEKIFMESSSGFHVEDFGHSVGDTYKIVESMTSSLSIMMLHKQDCKFSSVLNLAVYGIQCIKNRLTLMKTTLDPHSDRFQIVELRSASIPTTWAQRAGMIKVFEILVCLHNELKEQRLLEDLLLRQQNQIIPVDASESLRHMLQHARHIRLN</sequence>
<feature type="region of interest" description="Disordered" evidence="1">
    <location>
        <begin position="36"/>
        <end position="71"/>
    </location>
</feature>
<feature type="compositionally biased region" description="Basic and acidic residues" evidence="1">
    <location>
        <begin position="36"/>
        <end position="53"/>
    </location>
</feature>
<proteinExistence type="predicted"/>
<gene>
    <name evidence="2" type="ORF">G6F51_008271</name>
</gene>
<evidence type="ECO:0000256" key="1">
    <source>
        <dbReference type="SAM" id="MobiDB-lite"/>
    </source>
</evidence>
<evidence type="ECO:0000313" key="2">
    <source>
        <dbReference type="EMBL" id="KAG1540846.1"/>
    </source>
</evidence>
<dbReference type="Proteomes" id="UP000717996">
    <property type="component" value="Unassembled WGS sequence"/>
</dbReference>
<protein>
    <submittedName>
        <fullName evidence="2">Uncharacterized protein</fullName>
    </submittedName>
</protein>
<comment type="caution">
    <text evidence="2">The sequence shown here is derived from an EMBL/GenBank/DDBJ whole genome shotgun (WGS) entry which is preliminary data.</text>
</comment>
<dbReference type="EMBL" id="JAANIT010001336">
    <property type="protein sequence ID" value="KAG1540846.1"/>
    <property type="molecule type" value="Genomic_DNA"/>
</dbReference>
<accession>A0A9P6Y6W1</accession>
<name>A0A9P6Y6W1_RHIOR</name>
<feature type="compositionally biased region" description="Acidic residues" evidence="1">
    <location>
        <begin position="54"/>
        <end position="71"/>
    </location>
</feature>
<reference evidence="2" key="1">
    <citation type="journal article" date="2020" name="Microb. Genom.">
        <title>Genetic diversity of clinical and environmental Mucorales isolates obtained from an investigation of mucormycosis cases among solid organ transplant recipients.</title>
        <authorList>
            <person name="Nguyen M.H."/>
            <person name="Kaul D."/>
            <person name="Muto C."/>
            <person name="Cheng S.J."/>
            <person name="Richter R.A."/>
            <person name="Bruno V.M."/>
            <person name="Liu G."/>
            <person name="Beyhan S."/>
            <person name="Sundermann A.J."/>
            <person name="Mounaud S."/>
            <person name="Pasculle A.W."/>
            <person name="Nierman W.C."/>
            <person name="Driscoll E."/>
            <person name="Cumbie R."/>
            <person name="Clancy C.J."/>
            <person name="Dupont C.L."/>
        </authorList>
    </citation>
    <scope>NUCLEOTIDE SEQUENCE</scope>
    <source>
        <strain evidence="2">GL16</strain>
    </source>
</reference>
<dbReference type="AlphaFoldDB" id="A0A9P6Y6W1"/>
<organism evidence="2 3">
    <name type="scientific">Rhizopus oryzae</name>
    <name type="common">Mucormycosis agent</name>
    <name type="synonym">Rhizopus arrhizus var. delemar</name>
    <dbReference type="NCBI Taxonomy" id="64495"/>
    <lineage>
        <taxon>Eukaryota</taxon>
        <taxon>Fungi</taxon>
        <taxon>Fungi incertae sedis</taxon>
        <taxon>Mucoromycota</taxon>
        <taxon>Mucoromycotina</taxon>
        <taxon>Mucoromycetes</taxon>
        <taxon>Mucorales</taxon>
        <taxon>Mucorineae</taxon>
        <taxon>Rhizopodaceae</taxon>
        <taxon>Rhizopus</taxon>
    </lineage>
</organism>